<keyword evidence="3" id="KW-1185">Reference proteome</keyword>
<accession>A0AAP0HAA9</accession>
<dbReference type="PANTHER" id="PTHR47679:SF1">
    <property type="entry name" value="PROTEIN TORNADO 1"/>
    <property type="match status" value="1"/>
</dbReference>
<name>A0AAP0HAA9_9ASTR</name>
<dbReference type="Proteomes" id="UP001408789">
    <property type="component" value="Unassembled WGS sequence"/>
</dbReference>
<dbReference type="EMBL" id="JBCNJP010000007">
    <property type="protein sequence ID" value="KAK9077596.1"/>
    <property type="molecule type" value="Genomic_DNA"/>
</dbReference>
<proteinExistence type="predicted"/>
<evidence type="ECO:0000313" key="3">
    <source>
        <dbReference type="Proteomes" id="UP001408789"/>
    </source>
</evidence>
<organism evidence="2 3">
    <name type="scientific">Deinandra increscens subsp. villosa</name>
    <dbReference type="NCBI Taxonomy" id="3103831"/>
    <lineage>
        <taxon>Eukaryota</taxon>
        <taxon>Viridiplantae</taxon>
        <taxon>Streptophyta</taxon>
        <taxon>Embryophyta</taxon>
        <taxon>Tracheophyta</taxon>
        <taxon>Spermatophyta</taxon>
        <taxon>Magnoliopsida</taxon>
        <taxon>eudicotyledons</taxon>
        <taxon>Gunneridae</taxon>
        <taxon>Pentapetalae</taxon>
        <taxon>asterids</taxon>
        <taxon>campanulids</taxon>
        <taxon>Asterales</taxon>
        <taxon>Asteraceae</taxon>
        <taxon>Asteroideae</taxon>
        <taxon>Heliantheae alliance</taxon>
        <taxon>Madieae</taxon>
        <taxon>Madiinae</taxon>
        <taxon>Deinandra</taxon>
    </lineage>
</organism>
<comment type="caution">
    <text evidence="2">The sequence shown here is derived from an EMBL/GenBank/DDBJ whole genome shotgun (WGS) entry which is preliminary data.</text>
</comment>
<gene>
    <name evidence="2" type="ORF">SSX86_005933</name>
</gene>
<evidence type="ECO:0000313" key="2">
    <source>
        <dbReference type="EMBL" id="KAK9077596.1"/>
    </source>
</evidence>
<feature type="compositionally biased region" description="Polar residues" evidence="1">
    <location>
        <begin position="1"/>
        <end position="10"/>
    </location>
</feature>
<dbReference type="PANTHER" id="PTHR47679">
    <property type="entry name" value="PROTEIN TORNADO 1"/>
    <property type="match status" value="1"/>
</dbReference>
<feature type="region of interest" description="Disordered" evidence="1">
    <location>
        <begin position="1"/>
        <end position="28"/>
    </location>
</feature>
<dbReference type="AlphaFoldDB" id="A0AAP0HAA9"/>
<reference evidence="2 3" key="1">
    <citation type="submission" date="2024-04" db="EMBL/GenBank/DDBJ databases">
        <title>The reference genome of an endangered Asteraceae, Deinandra increscens subsp. villosa, native to the Central Coast of California.</title>
        <authorList>
            <person name="Guilliams M."/>
            <person name="Hasenstab-Lehman K."/>
            <person name="Meyer R."/>
            <person name="Mcevoy S."/>
        </authorList>
    </citation>
    <scope>NUCLEOTIDE SEQUENCE [LARGE SCALE GENOMIC DNA]</scope>
    <source>
        <tissue evidence="2">Leaf</tissue>
    </source>
</reference>
<evidence type="ECO:0000256" key="1">
    <source>
        <dbReference type="SAM" id="MobiDB-lite"/>
    </source>
</evidence>
<sequence length="149" mass="17010">MGSTSGSSWEDNSECVKNLTPPRYRKTQSVPLPQLKQALLSVPADSIYDYQHTWSPVSDSGRTVLRPGFDNARDLLSDDDFREVLHRRYNDLYDLAVELQVPADNSDRLNRPQEDEFGKVDPSFTGIAKGVEEVIQRLKIIEMEIRDLK</sequence>
<protein>
    <submittedName>
        <fullName evidence="2">Uncharacterized protein</fullName>
    </submittedName>
</protein>